<dbReference type="PANTHER" id="PTHR43162:SF1">
    <property type="entry name" value="PRESTALK A DIFFERENTIATION PROTEIN A"/>
    <property type="match status" value="1"/>
</dbReference>
<dbReference type="AlphaFoldDB" id="A0A0K0X664"/>
<evidence type="ECO:0000313" key="3">
    <source>
        <dbReference type="Proteomes" id="UP000062255"/>
    </source>
</evidence>
<accession>A0A0K0X664</accession>
<dbReference type="InterPro" id="IPR008030">
    <property type="entry name" value="NmrA-like"/>
</dbReference>
<evidence type="ECO:0000259" key="1">
    <source>
        <dbReference type="Pfam" id="PF05368"/>
    </source>
</evidence>
<protein>
    <recommendedName>
        <fullName evidence="1">NmrA-like domain-containing protein</fullName>
    </recommendedName>
</protein>
<dbReference type="PATRIC" id="fig|134601.6.peg.2867"/>
<gene>
    <name evidence="2" type="ORF">AFA91_13825</name>
</gene>
<dbReference type="Proteomes" id="UP000062255">
    <property type="component" value="Chromosome"/>
</dbReference>
<dbReference type="Gene3D" id="3.40.50.720">
    <property type="entry name" value="NAD(P)-binding Rossmann-like Domain"/>
    <property type="match status" value="1"/>
</dbReference>
<feature type="domain" description="NmrA-like" evidence="1">
    <location>
        <begin position="2"/>
        <end position="256"/>
    </location>
</feature>
<dbReference type="OrthoDB" id="5510591at2"/>
<reference evidence="2 3" key="1">
    <citation type="submission" date="2015-07" db="EMBL/GenBank/DDBJ databases">
        <title>Complete genome sequence of Mycobacterium goodii X7B, a facultative thermophilic biodesulfurizing bacterium.</title>
        <authorList>
            <person name="Yu B."/>
            <person name="Li F."/>
            <person name="Xu P."/>
        </authorList>
    </citation>
    <scope>NUCLEOTIDE SEQUENCE [LARGE SCALE GENOMIC DNA]</scope>
    <source>
        <strain evidence="2 3">X7B</strain>
    </source>
</reference>
<organism evidence="2 3">
    <name type="scientific">Mycolicibacterium goodii</name>
    <name type="common">Mycobacterium goodii</name>
    <dbReference type="NCBI Taxonomy" id="134601"/>
    <lineage>
        <taxon>Bacteria</taxon>
        <taxon>Bacillati</taxon>
        <taxon>Actinomycetota</taxon>
        <taxon>Actinomycetes</taxon>
        <taxon>Mycobacteriales</taxon>
        <taxon>Mycobacteriaceae</taxon>
        <taxon>Mycolicibacterium</taxon>
    </lineage>
</organism>
<dbReference type="SUPFAM" id="SSF51735">
    <property type="entry name" value="NAD(P)-binding Rossmann-fold domains"/>
    <property type="match status" value="1"/>
</dbReference>
<dbReference type="STRING" id="134601.AFA91_13825"/>
<proteinExistence type="predicted"/>
<sequence length="289" mass="31131">MLVLMVGATGTYAHLVLRALIERGVTVRALARNEDRAQVARANGAHEVAIGDLTDPASLVAAADGVDGVFHIGPALTADEADMGVAMVHAASAAGVRKFVFSGVVHPSIRALTNHAAAKLPVEDALYTSDLDFTVLQPARFMQVFEMFWDDVVKHDRLSQPYSLTSKFGWVDYRDVAEVAAIAMTGSELSYGTFELSAAGNLNAYEIAEILSGVLGRPITPFRLPTEQFASRMPEGAFRDGMTRMMNHYDQHGLPGGNPLVLRAILGREPRTMADYFRDYASGTTSSGV</sequence>
<dbReference type="EMBL" id="CP012150">
    <property type="protein sequence ID" value="AKS32783.1"/>
    <property type="molecule type" value="Genomic_DNA"/>
</dbReference>
<dbReference type="Pfam" id="PF05368">
    <property type="entry name" value="NmrA"/>
    <property type="match status" value="1"/>
</dbReference>
<dbReference type="KEGG" id="mgo:AFA91_13825"/>
<dbReference type="RefSeq" id="WP_049745215.1">
    <property type="nucleotide sequence ID" value="NZ_CP012150.1"/>
</dbReference>
<dbReference type="Gene3D" id="3.90.25.10">
    <property type="entry name" value="UDP-galactose 4-epimerase, domain 1"/>
    <property type="match status" value="1"/>
</dbReference>
<dbReference type="InterPro" id="IPR051604">
    <property type="entry name" value="Ergot_Alk_Oxidoreductase"/>
</dbReference>
<name>A0A0K0X664_MYCGD</name>
<evidence type="ECO:0000313" key="2">
    <source>
        <dbReference type="EMBL" id="AKS32783.1"/>
    </source>
</evidence>
<dbReference type="InterPro" id="IPR036291">
    <property type="entry name" value="NAD(P)-bd_dom_sf"/>
</dbReference>
<dbReference type="PANTHER" id="PTHR43162">
    <property type="match status" value="1"/>
</dbReference>